<feature type="domain" description="Alcohol dehydrogenase iron-type/glycerol dehydrogenase GldA" evidence="2">
    <location>
        <begin position="9"/>
        <end position="172"/>
    </location>
</feature>
<dbReference type="SUPFAM" id="SSF56796">
    <property type="entry name" value="Dehydroquinate synthase-like"/>
    <property type="match status" value="1"/>
</dbReference>
<accession>A0ABU3NLB9</accession>
<dbReference type="InterPro" id="IPR056798">
    <property type="entry name" value="ADH_Fe_C"/>
</dbReference>
<dbReference type="Gene3D" id="1.20.1090.10">
    <property type="entry name" value="Dehydroquinate synthase-like - alpha domain"/>
    <property type="match status" value="1"/>
</dbReference>
<keyword evidence="1" id="KW-0560">Oxidoreductase</keyword>
<proteinExistence type="predicted"/>
<sequence length="389" mass="42442">MWYFASPLIVYGEDALSHLATLEGRRAALITDAHLVALGYAEKVADFLRQGGLEVVFYDRVEPEPSLELVKEGAEFLLTHSPDWIVALGGGSVIDAAKAMWILYAQPDLDPEAINPIERFNLRAKARFVAVPTTSGTGSEVTWAIVLTNRTERRKLGLGSREAIADIAIVDPAMVMDLPPRLTADTGLDALTHAIEGFTSTYHNDFTDGLCLKAAQLVFENLPRAYRYGKDDIEARAHMHYAATLAGLGFGNAMAALAHGIGHALGAIFHLPHGRAVALALPYTIAYCVQGASGSTRYAELAYHLRLPSENEQVAAKGLIEAVIELMRQVEQPLTLAQAGISQRDLVREMPVLIDHTMNDTQTIMSPRVPDESELETLLWQIYSGDISL</sequence>
<name>A0ABU3NLB9_9CHLR</name>
<dbReference type="CDD" id="cd14862">
    <property type="entry name" value="Fe-ADH-like"/>
    <property type="match status" value="1"/>
</dbReference>
<dbReference type="Proteomes" id="UP001254165">
    <property type="component" value="Unassembled WGS sequence"/>
</dbReference>
<evidence type="ECO:0000313" key="4">
    <source>
        <dbReference type="EMBL" id="MDT8897160.1"/>
    </source>
</evidence>
<gene>
    <name evidence="4" type="ORF">QYE77_02695</name>
</gene>
<feature type="domain" description="Fe-containing alcohol dehydrogenase-like C-terminal" evidence="3">
    <location>
        <begin position="183"/>
        <end position="381"/>
    </location>
</feature>
<comment type="caution">
    <text evidence="4">The sequence shown here is derived from an EMBL/GenBank/DDBJ whole genome shotgun (WGS) entry which is preliminary data.</text>
</comment>
<dbReference type="InterPro" id="IPR039697">
    <property type="entry name" value="Alcohol_dehydrogenase_Fe"/>
</dbReference>
<evidence type="ECO:0000259" key="2">
    <source>
        <dbReference type="Pfam" id="PF00465"/>
    </source>
</evidence>
<dbReference type="Gene3D" id="3.40.50.1970">
    <property type="match status" value="1"/>
</dbReference>
<dbReference type="InterPro" id="IPR018211">
    <property type="entry name" value="ADH_Fe_CS"/>
</dbReference>
<evidence type="ECO:0000313" key="5">
    <source>
        <dbReference type="Proteomes" id="UP001254165"/>
    </source>
</evidence>
<dbReference type="PANTHER" id="PTHR11496">
    <property type="entry name" value="ALCOHOL DEHYDROGENASE"/>
    <property type="match status" value="1"/>
</dbReference>
<dbReference type="Pfam" id="PF25137">
    <property type="entry name" value="ADH_Fe_C"/>
    <property type="match status" value="1"/>
</dbReference>
<dbReference type="PROSITE" id="PS00913">
    <property type="entry name" value="ADH_IRON_1"/>
    <property type="match status" value="1"/>
</dbReference>
<organism evidence="4 5">
    <name type="scientific">Thermanaerothrix solaris</name>
    <dbReference type="NCBI Taxonomy" id="3058434"/>
    <lineage>
        <taxon>Bacteria</taxon>
        <taxon>Bacillati</taxon>
        <taxon>Chloroflexota</taxon>
        <taxon>Anaerolineae</taxon>
        <taxon>Anaerolineales</taxon>
        <taxon>Anaerolineaceae</taxon>
        <taxon>Thermanaerothrix</taxon>
    </lineage>
</organism>
<keyword evidence="5" id="KW-1185">Reference proteome</keyword>
<dbReference type="RefSeq" id="WP_315623810.1">
    <property type="nucleotide sequence ID" value="NZ_JAUHMF010000001.1"/>
</dbReference>
<dbReference type="InterPro" id="IPR001670">
    <property type="entry name" value="ADH_Fe/GldA"/>
</dbReference>
<dbReference type="EMBL" id="JAUHMF010000001">
    <property type="protein sequence ID" value="MDT8897160.1"/>
    <property type="molecule type" value="Genomic_DNA"/>
</dbReference>
<dbReference type="Pfam" id="PF00465">
    <property type="entry name" value="Fe-ADH"/>
    <property type="match status" value="1"/>
</dbReference>
<evidence type="ECO:0000259" key="3">
    <source>
        <dbReference type="Pfam" id="PF25137"/>
    </source>
</evidence>
<reference evidence="4 5" key="1">
    <citation type="submission" date="2023-07" db="EMBL/GenBank/DDBJ databases">
        <title>Novel species of Thermanaerothrix with wide hydrolytic capabilities.</title>
        <authorList>
            <person name="Zayulina K.S."/>
            <person name="Podosokorskaya O.A."/>
            <person name="Elcheninov A.G."/>
        </authorList>
    </citation>
    <scope>NUCLEOTIDE SEQUENCE [LARGE SCALE GENOMIC DNA]</scope>
    <source>
        <strain evidence="4 5">4228-RoL</strain>
    </source>
</reference>
<dbReference type="PANTHER" id="PTHR11496:SF83">
    <property type="entry name" value="HYDROXYACID-OXOACID TRANSHYDROGENASE, MITOCHONDRIAL"/>
    <property type="match status" value="1"/>
</dbReference>
<protein>
    <submittedName>
        <fullName evidence="4">Iron-containing alcohol dehydrogenase</fullName>
    </submittedName>
</protein>
<evidence type="ECO:0000256" key="1">
    <source>
        <dbReference type="ARBA" id="ARBA00023002"/>
    </source>
</evidence>